<dbReference type="RefSeq" id="WP_233279951.1">
    <property type="nucleotide sequence ID" value="NZ_CP052909.1"/>
</dbReference>
<keyword evidence="4" id="KW-1185">Reference proteome</keyword>
<evidence type="ECO:0000256" key="1">
    <source>
        <dbReference type="SAM" id="SignalP"/>
    </source>
</evidence>
<dbReference type="AlphaFoldDB" id="A0A7G8PVX7"/>
<dbReference type="Proteomes" id="UP000515514">
    <property type="component" value="Chromosome"/>
</dbReference>
<accession>A0A7G8PVX7</accession>
<evidence type="ECO:0000313" key="3">
    <source>
        <dbReference type="EMBL" id="QNJ98493.1"/>
    </source>
</evidence>
<dbReference type="InterPro" id="IPR013783">
    <property type="entry name" value="Ig-like_fold"/>
</dbReference>
<feature type="chain" id="PRO_5028931006" description="GEVED domain-containing protein" evidence="1">
    <location>
        <begin position="23"/>
        <end position="974"/>
    </location>
</feature>
<gene>
    <name evidence="3" type="ORF">ALE3EI_1946</name>
</gene>
<proteinExistence type="predicted"/>
<dbReference type="KEGG" id="alti:ALE3EI_1946"/>
<dbReference type="EMBL" id="CP052909">
    <property type="protein sequence ID" value="QNJ98493.1"/>
    <property type="molecule type" value="Genomic_DNA"/>
</dbReference>
<keyword evidence="1" id="KW-0732">Signal</keyword>
<reference evidence="3 4" key="1">
    <citation type="submission" date="2020-04" db="EMBL/GenBank/DDBJ databases">
        <title>Genome sequence of Altibacter aquimarinus strain ALE3EI.</title>
        <authorList>
            <person name="Oh H.-M."/>
            <person name="Jang D."/>
        </authorList>
    </citation>
    <scope>NUCLEOTIDE SEQUENCE [LARGE SCALE GENOMIC DNA]</scope>
    <source>
        <strain evidence="3 4">ALE3EI</strain>
    </source>
</reference>
<dbReference type="Gene3D" id="2.60.40.10">
    <property type="entry name" value="Immunoglobulins"/>
    <property type="match status" value="2"/>
</dbReference>
<organism evidence="3 4">
    <name type="scientific">Constantimarinum furrinae</name>
    <dbReference type="NCBI Taxonomy" id="2562285"/>
    <lineage>
        <taxon>Bacteria</taxon>
        <taxon>Pseudomonadati</taxon>
        <taxon>Bacteroidota</taxon>
        <taxon>Flavobacteriia</taxon>
        <taxon>Flavobacteriales</taxon>
        <taxon>Flavobacteriaceae</taxon>
        <taxon>Altibacter/Constantimarinum group</taxon>
        <taxon>Constantimarinum</taxon>
    </lineage>
</organism>
<name>A0A7G8PVX7_9FLAO</name>
<dbReference type="Pfam" id="PF20009">
    <property type="entry name" value="GEVED"/>
    <property type="match status" value="1"/>
</dbReference>
<sequence>MKKFYFLLIACFAMVTVGIAQNGTAPVEVITGTFMGQTQPLRDLPVMDNDFSEVKTLRVVTERYNTTPEENTTSTVIPNLQTDNGGIESLPLDQNFIGASSSESGAFPPDPTGAVGPNHYVHSVNSLVKIFDKTGNLLVGPVSLGSFLGFGGNGGDPIVLYDQLADRWVVSEFGNISGGNSLAIGVSVTNDPGGAYNLWQFTFSGFPDYPKYGVWHDGYYGTVNLNGQTTRAFAMERDVMLAGGANPQIAIFSLPQVVVNPNQVKSPVSANLVGTTFPANVPGYIVYLQDDAWGGVSFDHLKVWEIDMDWGNIGNSTISNPLEIPTDPFDAGELFGNGNGALFQPGTNQRLAAHGGIISFSANYRDFGTYNSWLITFNTFIDNNLTGGIRWIELRNDATNPWSIFQEGTFSIADGHSRVMSSAAMDAAGNIAMGYTTGSTTLAPSLRYTGRFDGDPLGTMTVAEDIIIDGPGVRTNSNRYGDYAHMTMDPNNFTFWFTSDYFSSNNQWRTQIASFNLTGGFNNDVGVNNIIQPTDGILTNAESVEVSIRNFGLVAQSNIPLELRVDGNLIATESFAGPLNPNDTDTYTFAQTVDLSTVGQTYEIEVSTNLAGDQFAANDSFTKNVTHLFANDVGISEITAPTSGNGLGSTEVVSVTVRNYGAATQSNFDVQYDIDGGTPVVETFAGPILSGEEITYDFTQTADFSALGTYTLTASTELASDQQASNDEASTVIEKLFCQPNLDCSFGDGFQLVSIAEINNPSGCEGYGDFRSQVANLGAGGSYDLTITTGYGDQHITVWIDFNDNFSFEANERVVLNHTIAPGQGAGTYTETIPLNVPAGAALGSHIMRMKSNWDAVVPTDACEVTTYGETEDYTANITVLGVEDQSFNNSDLLIVSAGDNLWDVTFRSNYDENVFFTMFNALGQEMGSKMASKGNDGTYKLKLDLTSAASGVYLLRVGGTNTTAVKTGRVIVK</sequence>
<feature type="domain" description="GEVED" evidence="2">
    <location>
        <begin position="796"/>
        <end position="877"/>
    </location>
</feature>
<dbReference type="InterPro" id="IPR045474">
    <property type="entry name" value="GEVED"/>
</dbReference>
<feature type="signal peptide" evidence="1">
    <location>
        <begin position="1"/>
        <end position="22"/>
    </location>
</feature>
<evidence type="ECO:0000259" key="2">
    <source>
        <dbReference type="Pfam" id="PF20009"/>
    </source>
</evidence>
<protein>
    <recommendedName>
        <fullName evidence="2">GEVED domain-containing protein</fullName>
    </recommendedName>
</protein>
<evidence type="ECO:0000313" key="4">
    <source>
        <dbReference type="Proteomes" id="UP000515514"/>
    </source>
</evidence>